<keyword evidence="1" id="KW-0472">Membrane</keyword>
<proteinExistence type="predicted"/>
<gene>
    <name evidence="3" type="ORF">ABEB36_012145</name>
</gene>
<dbReference type="SUPFAM" id="SSF52540">
    <property type="entry name" value="P-loop containing nucleoside triphosphate hydrolases"/>
    <property type="match status" value="1"/>
</dbReference>
<dbReference type="EMBL" id="JBDJPC010000009">
    <property type="protein sequence ID" value="KAL1491568.1"/>
    <property type="molecule type" value="Genomic_DNA"/>
</dbReference>
<keyword evidence="4" id="KW-1185">Reference proteome</keyword>
<evidence type="ECO:0000259" key="2">
    <source>
        <dbReference type="Pfam" id="PF00685"/>
    </source>
</evidence>
<dbReference type="Pfam" id="PF00685">
    <property type="entry name" value="Sulfotransfer_1"/>
    <property type="match status" value="1"/>
</dbReference>
<feature type="transmembrane region" description="Helical" evidence="1">
    <location>
        <begin position="7"/>
        <end position="24"/>
    </location>
</feature>
<dbReference type="PANTHER" id="PTHR10704">
    <property type="entry name" value="CARBOHYDRATE SULFOTRANSFERASE"/>
    <property type="match status" value="1"/>
</dbReference>
<dbReference type="Proteomes" id="UP001566132">
    <property type="component" value="Unassembled WGS sequence"/>
</dbReference>
<evidence type="ECO:0000256" key="1">
    <source>
        <dbReference type="SAM" id="Phobius"/>
    </source>
</evidence>
<dbReference type="FunFam" id="3.40.50.300:FF:001931">
    <property type="entry name" value="Blast:Carbohydrate sulfotransferase 4"/>
    <property type="match status" value="1"/>
</dbReference>
<keyword evidence="1" id="KW-1133">Transmembrane helix</keyword>
<dbReference type="Gene3D" id="3.40.50.300">
    <property type="entry name" value="P-loop containing nucleotide triphosphate hydrolases"/>
    <property type="match status" value="1"/>
</dbReference>
<feature type="domain" description="Sulfotransferase" evidence="2">
    <location>
        <begin position="94"/>
        <end position="325"/>
    </location>
</feature>
<dbReference type="InterPro" id="IPR051135">
    <property type="entry name" value="Gal/GlcNAc/GalNAc_ST"/>
</dbReference>
<accession>A0ABD1EA99</accession>
<reference evidence="3 4" key="1">
    <citation type="submission" date="2024-05" db="EMBL/GenBank/DDBJ databases">
        <title>Genetic variation in Jamaican populations of the coffee berry borer (Hypothenemus hampei).</title>
        <authorList>
            <person name="Errbii M."/>
            <person name="Myrie A."/>
        </authorList>
    </citation>
    <scope>NUCLEOTIDE SEQUENCE [LARGE SCALE GENOMIC DNA]</scope>
    <source>
        <strain evidence="3">JA-Hopewell-2020-01-JO</strain>
        <tissue evidence="3">Whole body</tissue>
    </source>
</reference>
<comment type="caution">
    <text evidence="3">The sequence shown here is derived from an EMBL/GenBank/DDBJ whole genome shotgun (WGS) entry which is preliminary data.</text>
</comment>
<dbReference type="InterPro" id="IPR027417">
    <property type="entry name" value="P-loop_NTPase"/>
</dbReference>
<evidence type="ECO:0000313" key="4">
    <source>
        <dbReference type="Proteomes" id="UP001566132"/>
    </source>
</evidence>
<sequence length="388" mass="45768">MVRRKEFFWVAFIALGCLLIIALYQKEPQPIIRSKPVAFQSIQIDDSISEHHISIEQILNLQRYRLKSELYGYKLLSNKSWTDNVLETGGQPIRTLIVTTWRSGSTFLGDIINALPGNYYHYEPLLDYGIIQIRGPPYADSAINVLRNLLNCNYKDLHRYLEFGMSHVYLFTHNKRLWNQCESYPGYCWNPEFLNAFCRTFPFQSMKTVRMRLKLIEELLEDKSFNLKVILLVRDPRGTLQSRRHRDWCPGEPDCDQPNYLCSDMVSDYSAAIRLKQLYPSRFRALRYEDLSLNPYNTTKEIFKFMGLELHNQVKEFLDSHTTYDVGGVSSTYRDSKNAPFHWKTDLNYTEVQWIEDNCKDAMKLWGYVRTKSSNLKNFYPLVPYDIE</sequence>
<dbReference type="AlphaFoldDB" id="A0ABD1EA99"/>
<organism evidence="3 4">
    <name type="scientific">Hypothenemus hampei</name>
    <name type="common">Coffee berry borer</name>
    <dbReference type="NCBI Taxonomy" id="57062"/>
    <lineage>
        <taxon>Eukaryota</taxon>
        <taxon>Metazoa</taxon>
        <taxon>Ecdysozoa</taxon>
        <taxon>Arthropoda</taxon>
        <taxon>Hexapoda</taxon>
        <taxon>Insecta</taxon>
        <taxon>Pterygota</taxon>
        <taxon>Neoptera</taxon>
        <taxon>Endopterygota</taxon>
        <taxon>Coleoptera</taxon>
        <taxon>Polyphaga</taxon>
        <taxon>Cucujiformia</taxon>
        <taxon>Curculionidae</taxon>
        <taxon>Scolytinae</taxon>
        <taxon>Hypothenemus</taxon>
    </lineage>
</organism>
<dbReference type="PANTHER" id="PTHR10704:SF44">
    <property type="entry name" value="LD35051P-RELATED"/>
    <property type="match status" value="1"/>
</dbReference>
<name>A0ABD1EA99_HYPHA</name>
<evidence type="ECO:0000313" key="3">
    <source>
        <dbReference type="EMBL" id="KAL1491568.1"/>
    </source>
</evidence>
<protein>
    <recommendedName>
        <fullName evidence="2">Sulfotransferase domain-containing protein</fullName>
    </recommendedName>
</protein>
<dbReference type="PROSITE" id="PS51257">
    <property type="entry name" value="PROKAR_LIPOPROTEIN"/>
    <property type="match status" value="1"/>
</dbReference>
<dbReference type="InterPro" id="IPR000863">
    <property type="entry name" value="Sulfotransferase_dom"/>
</dbReference>
<keyword evidence="1" id="KW-0812">Transmembrane</keyword>